<comment type="caution">
    <text evidence="4">The sequence shown here is derived from an EMBL/GenBank/DDBJ whole genome shotgun (WGS) entry which is preliminary data.</text>
</comment>
<dbReference type="Pfam" id="PF03815">
    <property type="entry name" value="LCCL"/>
    <property type="match status" value="1"/>
</dbReference>
<feature type="transmembrane region" description="Helical" evidence="2">
    <location>
        <begin position="447"/>
        <end position="468"/>
    </location>
</feature>
<name>A0A8H5Z9K8_COCSA</name>
<evidence type="ECO:0000313" key="5">
    <source>
        <dbReference type="Proteomes" id="UP000624244"/>
    </source>
</evidence>
<dbReference type="InterPro" id="IPR036609">
    <property type="entry name" value="LCCL_sf"/>
</dbReference>
<feature type="transmembrane region" description="Helical" evidence="2">
    <location>
        <begin position="480"/>
        <end position="501"/>
    </location>
</feature>
<dbReference type="InterPro" id="IPR004043">
    <property type="entry name" value="LCCL"/>
</dbReference>
<organism evidence="4 5">
    <name type="scientific">Cochliobolus sativus</name>
    <name type="common">Common root rot and spot blotch fungus</name>
    <name type="synonym">Bipolaris sorokiniana</name>
    <dbReference type="NCBI Taxonomy" id="45130"/>
    <lineage>
        <taxon>Eukaryota</taxon>
        <taxon>Fungi</taxon>
        <taxon>Dikarya</taxon>
        <taxon>Ascomycota</taxon>
        <taxon>Pezizomycotina</taxon>
        <taxon>Dothideomycetes</taxon>
        <taxon>Pleosporomycetidae</taxon>
        <taxon>Pleosporales</taxon>
        <taxon>Pleosporineae</taxon>
        <taxon>Pleosporaceae</taxon>
        <taxon>Bipolaris</taxon>
    </lineage>
</organism>
<sequence length="867" mass="96435">MNMEKKRVSAIGGMPERVSYLLTDPLRVSSHCNTRAFVTMAIVYLLADKANMRKPLQKEDAEAQLDDEANDDRDHAVDGDEEAHLLREEMEFEDIVPPASKKLRTRRRRFLDFWRGPQPPRIQSIDPYFPWIQNGPVEWLESQGLNRPISLVAVLLPWLLIFIWFLTAQLPLQDGDGNNVISLGCVDTLWERKNECGIDGIDCRPFSNHSFAFQCPAKCREVQLLNPHTVGPVQVNYRPLVVGTGLYRGDSFLCAAAIHAGIVDNHRGGGGRVKLMGGHDNFSGTKHHGIESIPFDSYFPLSFSVVFDDGFQVPADPRSALLPITILSTVVLAIFSSSPKIFFPIFTLIFAHVSFVSDPPPALHLNTTVLPDHISMFAKRLLPAIFVMVVMYSTTIKRTLAGLSAHIEKAVFWLGGFWIGALSNYTFDWIPISRLTAHDLEQQPGAKLALAIIVLVLAVIVVGQAYCFWLEGRLIHYLGLYSLFILAIIVCLMIPGVNLRIHHYILALLLLPGTSLQTRPSLFFQGLLLGLFVNGIARWDFDSVLQTSAALRADAKFESVVPQIMEPLIEVENDALFVTFNFTTHPPDVDGMSVLVNDVERARAFYDNEGDGLWDIFEWKRDVDSGLNEYFQWAYIRDGYTLDYSKPVVNATAALAALDSRQNKNCPAQPTCPRWNGCVSTATNGGVFKLTCTTDFNGPVIGIAQAKIFVDCADACARHTYCTAFNMKDNFCYFLGKDVGTPRISTENVNAGTQAKPATELEPAPGSSVCETKINCPHDDYCRFKTNGQSYISRCNYDFNGGDIAIGQTKSLSECANLCSLLKGCVAATWVAGTWDGGMCYLKNDQYKVVYNSNVDSKFLYVLFERG</sequence>
<proteinExistence type="predicted"/>
<feature type="compositionally biased region" description="Acidic residues" evidence="1">
    <location>
        <begin position="62"/>
        <end position="71"/>
    </location>
</feature>
<dbReference type="PANTHER" id="PTHR31331:SF8">
    <property type="entry name" value="LCCL DOMAIN PROTEIN (AFU_ORTHOLOGUE AFUA_5G02970)"/>
    <property type="match status" value="1"/>
</dbReference>
<keyword evidence="2" id="KW-0472">Membrane</keyword>
<dbReference type="Proteomes" id="UP000624244">
    <property type="component" value="Unassembled WGS sequence"/>
</dbReference>
<dbReference type="AlphaFoldDB" id="A0A8H5Z9K8"/>
<gene>
    <name evidence="4" type="ORF">GGP41_002889</name>
</gene>
<dbReference type="Gene3D" id="2.170.130.20">
    <property type="entry name" value="LCCL-like domain"/>
    <property type="match status" value="1"/>
</dbReference>
<dbReference type="EMBL" id="WNKQ01000019">
    <property type="protein sequence ID" value="KAF5845301.1"/>
    <property type="molecule type" value="Genomic_DNA"/>
</dbReference>
<feature type="transmembrane region" description="Helical" evidence="2">
    <location>
        <begin position="407"/>
        <end position="427"/>
    </location>
</feature>
<evidence type="ECO:0000256" key="1">
    <source>
        <dbReference type="SAM" id="MobiDB-lite"/>
    </source>
</evidence>
<protein>
    <recommendedName>
        <fullName evidence="3">LCCL domain-containing protein</fullName>
    </recommendedName>
</protein>
<keyword evidence="2" id="KW-1133">Transmembrane helix</keyword>
<dbReference type="SMART" id="SM00603">
    <property type="entry name" value="LCCL"/>
    <property type="match status" value="1"/>
</dbReference>
<reference evidence="4" key="1">
    <citation type="submission" date="2019-11" db="EMBL/GenBank/DDBJ databases">
        <title>Bipolaris sorokiniana Genome sequencing.</title>
        <authorList>
            <person name="Wang H."/>
        </authorList>
    </citation>
    <scope>NUCLEOTIDE SEQUENCE</scope>
</reference>
<dbReference type="Gene3D" id="3.50.4.10">
    <property type="entry name" value="Hepatocyte Growth Factor"/>
    <property type="match status" value="1"/>
</dbReference>
<dbReference type="PROSITE" id="PS50820">
    <property type="entry name" value="LCCL"/>
    <property type="match status" value="1"/>
</dbReference>
<accession>A0A8H5Z9K8</accession>
<evidence type="ECO:0000256" key="2">
    <source>
        <dbReference type="SAM" id="Phobius"/>
    </source>
</evidence>
<feature type="domain" description="LCCL" evidence="3">
    <location>
        <begin position="196"/>
        <end position="293"/>
    </location>
</feature>
<dbReference type="InterPro" id="IPR051957">
    <property type="entry name" value="CRISP-LCCL_domain"/>
</dbReference>
<feature type="region of interest" description="Disordered" evidence="1">
    <location>
        <begin position="57"/>
        <end position="76"/>
    </location>
</feature>
<dbReference type="PANTHER" id="PTHR31331">
    <property type="entry name" value="LCCL DOMAIN PROTEIN (AFU_ORTHOLOGUE AFUA_5G08630)"/>
    <property type="match status" value="1"/>
</dbReference>
<keyword evidence="2" id="KW-0812">Transmembrane</keyword>
<dbReference type="SUPFAM" id="SSF69848">
    <property type="entry name" value="LCCL domain"/>
    <property type="match status" value="1"/>
</dbReference>
<evidence type="ECO:0000259" key="3">
    <source>
        <dbReference type="PROSITE" id="PS50820"/>
    </source>
</evidence>
<feature type="transmembrane region" description="Helical" evidence="2">
    <location>
        <begin position="377"/>
        <end position="395"/>
    </location>
</feature>
<evidence type="ECO:0000313" key="4">
    <source>
        <dbReference type="EMBL" id="KAF5845301.1"/>
    </source>
</evidence>
<feature type="transmembrane region" description="Helical" evidence="2">
    <location>
        <begin position="149"/>
        <end position="167"/>
    </location>
</feature>